<dbReference type="PANTHER" id="PTHR12806">
    <property type="entry name" value="EAP30 SUBUNIT OF ELL COMPLEX"/>
    <property type="match status" value="1"/>
</dbReference>
<dbReference type="InterPro" id="IPR016689">
    <property type="entry name" value="ESCRT-2_cplx_Snf8"/>
</dbReference>
<gene>
    <name evidence="2" type="ORF">GpartN1_g2660.t1</name>
    <name evidence="3" type="ORF">GpartN1_g3009.t1</name>
</gene>
<comment type="caution">
    <text evidence="3">The sequence shown here is derived from an EMBL/GenBank/DDBJ whole genome shotgun (WGS) entry which is preliminary data.</text>
</comment>
<comment type="similarity">
    <text evidence="1">Belongs to the SNF8 family.</text>
</comment>
<reference evidence="3" key="1">
    <citation type="journal article" date="2022" name="Proc. Natl. Acad. Sci. U.S.A.">
        <title>Life cycle and functional genomics of the unicellular red alga Galdieria for elucidating algal and plant evolution and industrial use.</title>
        <authorList>
            <person name="Hirooka S."/>
            <person name="Itabashi T."/>
            <person name="Ichinose T.M."/>
            <person name="Onuma R."/>
            <person name="Fujiwara T."/>
            <person name="Yamashita S."/>
            <person name="Jong L.W."/>
            <person name="Tomita R."/>
            <person name="Iwane A.H."/>
            <person name="Miyagishima S.Y."/>
        </authorList>
    </citation>
    <scope>NUCLEOTIDE SEQUENCE</scope>
    <source>
        <strain evidence="3">NBRC 102759</strain>
    </source>
</reference>
<evidence type="ECO:0000256" key="1">
    <source>
        <dbReference type="ARBA" id="ARBA00009834"/>
    </source>
</evidence>
<keyword evidence="4" id="KW-1185">Reference proteome</keyword>
<dbReference type="Gene3D" id="6.10.140.180">
    <property type="match status" value="1"/>
</dbReference>
<dbReference type="Proteomes" id="UP001061958">
    <property type="component" value="Unassembled WGS sequence"/>
</dbReference>
<dbReference type="PANTHER" id="PTHR12806:SF0">
    <property type="entry name" value="VACUOLAR-SORTING PROTEIN SNF8"/>
    <property type="match status" value="1"/>
</dbReference>
<dbReference type="AlphaFoldDB" id="A0A9C7PUQ8"/>
<dbReference type="InterPro" id="IPR036390">
    <property type="entry name" value="WH_DNA-bd_sf"/>
</dbReference>
<name>A0A9C7PUQ8_9RHOD</name>
<evidence type="ECO:0000313" key="3">
    <source>
        <dbReference type="EMBL" id="GJQ11218.1"/>
    </source>
</evidence>
<proteinExistence type="inferred from homology"/>
<protein>
    <recommendedName>
        <fullName evidence="5">Vacuolar protein sorting-associated protein</fullName>
    </recommendedName>
</protein>
<dbReference type="SUPFAM" id="SSF46785">
    <property type="entry name" value="Winged helix' DNA-binding domain"/>
    <property type="match status" value="2"/>
</dbReference>
<organism evidence="3 4">
    <name type="scientific">Galdieria partita</name>
    <dbReference type="NCBI Taxonomy" id="83374"/>
    <lineage>
        <taxon>Eukaryota</taxon>
        <taxon>Rhodophyta</taxon>
        <taxon>Bangiophyceae</taxon>
        <taxon>Galdieriales</taxon>
        <taxon>Galdieriaceae</taxon>
        <taxon>Galdieria</taxon>
    </lineage>
</organism>
<evidence type="ECO:0008006" key="5">
    <source>
        <dbReference type="Google" id="ProtNLM"/>
    </source>
</evidence>
<accession>A0A9C7PUQ8</accession>
<dbReference type="OrthoDB" id="283883at2759"/>
<evidence type="ECO:0000313" key="4">
    <source>
        <dbReference type="Proteomes" id="UP001061958"/>
    </source>
</evidence>
<dbReference type="GO" id="GO:0043328">
    <property type="term" value="P:protein transport to vacuole involved in ubiquitin-dependent protein catabolic process via the multivesicular body sorting pathway"/>
    <property type="evidence" value="ECO:0007669"/>
    <property type="project" value="TreeGrafter"/>
</dbReference>
<dbReference type="Pfam" id="PF04157">
    <property type="entry name" value="EAP30"/>
    <property type="match status" value="1"/>
</dbReference>
<dbReference type="EMBL" id="BQMJ01000019">
    <property type="protein sequence ID" value="GJQ10869.1"/>
    <property type="molecule type" value="Genomic_DNA"/>
</dbReference>
<dbReference type="Gene3D" id="1.10.10.10">
    <property type="entry name" value="Winged helix-like DNA-binding domain superfamily/Winged helix DNA-binding domain"/>
    <property type="match status" value="2"/>
</dbReference>
<reference evidence="3" key="2">
    <citation type="submission" date="2022-01" db="EMBL/GenBank/DDBJ databases">
        <authorList>
            <person name="Hirooka S."/>
            <person name="Miyagishima S.Y."/>
        </authorList>
    </citation>
    <scope>NUCLEOTIDE SEQUENCE</scope>
    <source>
        <strain evidence="3">NBRC 102759</strain>
    </source>
</reference>
<evidence type="ECO:0000313" key="2">
    <source>
        <dbReference type="EMBL" id="GJQ10869.1"/>
    </source>
</evidence>
<dbReference type="EMBL" id="BQMJ01000022">
    <property type="protein sequence ID" value="GJQ11218.1"/>
    <property type="molecule type" value="Genomic_DNA"/>
</dbReference>
<dbReference type="InterPro" id="IPR040608">
    <property type="entry name" value="Snf8/Vps36"/>
</dbReference>
<dbReference type="GO" id="GO:0000814">
    <property type="term" value="C:ESCRT II complex"/>
    <property type="evidence" value="ECO:0007669"/>
    <property type="project" value="InterPro"/>
</dbReference>
<sequence length="258" mass="29764">MLRGKALGLAGLRREQQVREAIDYIASSFRKELYESLQKQLDIFRENLVLFARKYRKKIENEPEFRAQFHRLCVSVGVDPLVSKKGFWEEILGIGDFYYELAVKISEICIATRGINGGLILLDEIKRLLDNHNEGKLTRRSSKRALLRNSYQISRDDIERAVQRIQVLGKAYSIVSFGNIRYIRSVPGELSHDHSCVLATAKKQGFTTESKLIASLKWSKERVVLALKGLLEMELAWIDDQGTECLYWFPSLYYPIDD</sequence>
<dbReference type="InterPro" id="IPR036388">
    <property type="entry name" value="WH-like_DNA-bd_sf"/>
</dbReference>